<proteinExistence type="predicted"/>
<comment type="caution">
    <text evidence="2">The sequence shown here is derived from an EMBL/GenBank/DDBJ whole genome shotgun (WGS) entry which is preliminary data.</text>
</comment>
<reference evidence="2 3" key="1">
    <citation type="journal article" date="2019" name="Commun. Biol.">
        <title>The bagworm genome reveals a unique fibroin gene that provides high tensile strength.</title>
        <authorList>
            <person name="Kono N."/>
            <person name="Nakamura H."/>
            <person name="Ohtoshi R."/>
            <person name="Tomita M."/>
            <person name="Numata K."/>
            <person name="Arakawa K."/>
        </authorList>
    </citation>
    <scope>NUCLEOTIDE SEQUENCE [LARGE SCALE GENOMIC DNA]</scope>
</reference>
<feature type="transmembrane region" description="Helical" evidence="1">
    <location>
        <begin position="158"/>
        <end position="176"/>
    </location>
</feature>
<organism evidence="2 3">
    <name type="scientific">Eumeta variegata</name>
    <name type="common">Bagworm moth</name>
    <name type="synonym">Eumeta japonica</name>
    <dbReference type="NCBI Taxonomy" id="151549"/>
    <lineage>
        <taxon>Eukaryota</taxon>
        <taxon>Metazoa</taxon>
        <taxon>Ecdysozoa</taxon>
        <taxon>Arthropoda</taxon>
        <taxon>Hexapoda</taxon>
        <taxon>Insecta</taxon>
        <taxon>Pterygota</taxon>
        <taxon>Neoptera</taxon>
        <taxon>Endopterygota</taxon>
        <taxon>Lepidoptera</taxon>
        <taxon>Glossata</taxon>
        <taxon>Ditrysia</taxon>
        <taxon>Tineoidea</taxon>
        <taxon>Psychidae</taxon>
        <taxon>Oiketicinae</taxon>
        <taxon>Eumeta</taxon>
    </lineage>
</organism>
<sequence length="236" mass="26056">MHISIILKRCIVTFQLPNLGGVRITTHGRPRRRAERMCACSCCLRKGGPQSRTVDRIKTTSPQLSASGRGFSSENEPKKAAVKFTRTDSGAALHNCFPHSLLNIWAGGHERPAAAVVNGARHGGRLGSRSERVGRVPSKLEFGWPIPPSTIHFSFNDPLFITPYLLIFFYLSILLLPNKQATHWLLHLSCISASTRRDILRNRSVCAGTHTSDVSSQVSRCSRCDRLVAVVFTIAN</sequence>
<keyword evidence="1" id="KW-0812">Transmembrane</keyword>
<protein>
    <submittedName>
        <fullName evidence="2">Uncharacterized protein</fullName>
    </submittedName>
</protein>
<keyword evidence="1" id="KW-1133">Transmembrane helix</keyword>
<evidence type="ECO:0000313" key="3">
    <source>
        <dbReference type="Proteomes" id="UP000299102"/>
    </source>
</evidence>
<accession>A0A4C1XEZ5</accession>
<dbReference type="EMBL" id="BGZK01000816">
    <property type="protein sequence ID" value="GBP61542.1"/>
    <property type="molecule type" value="Genomic_DNA"/>
</dbReference>
<evidence type="ECO:0000313" key="2">
    <source>
        <dbReference type="EMBL" id="GBP61542.1"/>
    </source>
</evidence>
<dbReference type="Proteomes" id="UP000299102">
    <property type="component" value="Unassembled WGS sequence"/>
</dbReference>
<gene>
    <name evidence="2" type="ORF">EVAR_44013_1</name>
</gene>
<evidence type="ECO:0000256" key="1">
    <source>
        <dbReference type="SAM" id="Phobius"/>
    </source>
</evidence>
<keyword evidence="3" id="KW-1185">Reference proteome</keyword>
<dbReference type="AlphaFoldDB" id="A0A4C1XEZ5"/>
<name>A0A4C1XEZ5_EUMVA</name>
<keyword evidence="1" id="KW-0472">Membrane</keyword>